<dbReference type="InterPro" id="IPR011009">
    <property type="entry name" value="Kinase-like_dom_sf"/>
</dbReference>
<dbReference type="GeneID" id="63683897"/>
<dbReference type="GO" id="GO:0005524">
    <property type="term" value="F:ATP binding"/>
    <property type="evidence" value="ECO:0007669"/>
    <property type="project" value="InterPro"/>
</dbReference>
<dbReference type="SUPFAM" id="SSF56112">
    <property type="entry name" value="Protein kinase-like (PK-like)"/>
    <property type="match status" value="1"/>
</dbReference>
<feature type="compositionally biased region" description="Basic and acidic residues" evidence="1">
    <location>
        <begin position="390"/>
        <end position="403"/>
    </location>
</feature>
<dbReference type="Proteomes" id="UP000030653">
    <property type="component" value="Unassembled WGS sequence"/>
</dbReference>
<feature type="region of interest" description="Disordered" evidence="1">
    <location>
        <begin position="351"/>
        <end position="453"/>
    </location>
</feature>
<feature type="domain" description="Protein kinase" evidence="2">
    <location>
        <begin position="488"/>
        <end position="577"/>
    </location>
</feature>
<accession>M5G3N9</accession>
<name>M5G3N9_DACPD</name>
<dbReference type="Gene3D" id="3.30.200.20">
    <property type="entry name" value="Phosphorylase Kinase, domain 1"/>
    <property type="match status" value="1"/>
</dbReference>
<sequence>MSFLLDRKFPVVCRIRRKYTSARSLKLWPSQYINKDKAETPQRLSDLLACSIPPLDDRSSSRSPHSSSASTLQASKYDIKTDVEYQLYIIQYWEKLNSLAGYSRKVLDFVTDHHPPSQPITNYLDLKDVWTPIMSVTGAQYFIEPEFAVSGGACDRLISARVSEPGLSSTPELVSEPTSHNVHSLEIKRYPVIDESQRQYAIYKQSEGVDTSTLPNGDSVVSIPFKYPIYAVGESFKRAGAPPSKLALWENVYLQAWKCLVQASPWGSLASDRHFIPIIRVGPSTMAVGNRVLSDNWSLAYVGQHMLRIAVERHGPSKEEFSNIDSEVQACLLETFHPLITMFGNPVPPHAQFYTERGTGTSNRGSRIKTTKTKKGNKVSKPVKASEQAKTLKESNVPERSESLQKPTGNHPTKSKRVPPASSTKQQNTTPLPDRDEMTAVERDSGSEDIVPQHREEPLTMPIVIRNRTEEFRLIVPPPNHPEVGDVIKLTNRIGSGVLGTVYRGRWNDVDVIGKVVAIGDEEDATSLEKEAEVYLALQEQWGRAVPSFYGLFKSRHRLLLLLSYEGQPVSKHDLQK</sequence>
<reference evidence="3 4" key="1">
    <citation type="journal article" date="2012" name="Science">
        <title>The Paleozoic origin of enzymatic lignin decomposition reconstructed from 31 fungal genomes.</title>
        <authorList>
            <person name="Floudas D."/>
            <person name="Binder M."/>
            <person name="Riley R."/>
            <person name="Barry K."/>
            <person name="Blanchette R.A."/>
            <person name="Henrissat B."/>
            <person name="Martinez A.T."/>
            <person name="Otillar R."/>
            <person name="Spatafora J.W."/>
            <person name="Yadav J.S."/>
            <person name="Aerts A."/>
            <person name="Benoit I."/>
            <person name="Boyd A."/>
            <person name="Carlson A."/>
            <person name="Copeland A."/>
            <person name="Coutinho P.M."/>
            <person name="de Vries R.P."/>
            <person name="Ferreira P."/>
            <person name="Findley K."/>
            <person name="Foster B."/>
            <person name="Gaskell J."/>
            <person name="Glotzer D."/>
            <person name="Gorecki P."/>
            <person name="Heitman J."/>
            <person name="Hesse C."/>
            <person name="Hori C."/>
            <person name="Igarashi K."/>
            <person name="Jurgens J.A."/>
            <person name="Kallen N."/>
            <person name="Kersten P."/>
            <person name="Kohler A."/>
            <person name="Kuees U."/>
            <person name="Kumar T.K.A."/>
            <person name="Kuo A."/>
            <person name="LaButti K."/>
            <person name="Larrondo L.F."/>
            <person name="Lindquist E."/>
            <person name="Ling A."/>
            <person name="Lombard V."/>
            <person name="Lucas S."/>
            <person name="Lundell T."/>
            <person name="Martin R."/>
            <person name="McLaughlin D.J."/>
            <person name="Morgenstern I."/>
            <person name="Morin E."/>
            <person name="Murat C."/>
            <person name="Nagy L.G."/>
            <person name="Nolan M."/>
            <person name="Ohm R.A."/>
            <person name="Patyshakuliyeva A."/>
            <person name="Rokas A."/>
            <person name="Ruiz-Duenas F.J."/>
            <person name="Sabat G."/>
            <person name="Salamov A."/>
            <person name="Samejima M."/>
            <person name="Schmutz J."/>
            <person name="Slot J.C."/>
            <person name="St John F."/>
            <person name="Stenlid J."/>
            <person name="Sun H."/>
            <person name="Sun S."/>
            <person name="Syed K."/>
            <person name="Tsang A."/>
            <person name="Wiebenga A."/>
            <person name="Young D."/>
            <person name="Pisabarro A."/>
            <person name="Eastwood D.C."/>
            <person name="Martin F."/>
            <person name="Cullen D."/>
            <person name="Grigoriev I.V."/>
            <person name="Hibbett D.S."/>
        </authorList>
    </citation>
    <scope>NUCLEOTIDE SEQUENCE [LARGE SCALE GENOMIC DNA]</scope>
    <source>
        <strain evidence="3 4">DJM-731 SS1</strain>
    </source>
</reference>
<dbReference type="RefSeq" id="XP_040627369.1">
    <property type="nucleotide sequence ID" value="XM_040768835.1"/>
</dbReference>
<feature type="compositionally biased region" description="Basic and acidic residues" evidence="1">
    <location>
        <begin position="433"/>
        <end position="453"/>
    </location>
</feature>
<evidence type="ECO:0000313" key="3">
    <source>
        <dbReference type="EMBL" id="EJU00472.1"/>
    </source>
</evidence>
<dbReference type="InterPro" id="IPR000719">
    <property type="entry name" value="Prot_kinase_dom"/>
</dbReference>
<dbReference type="EMBL" id="JH795867">
    <property type="protein sequence ID" value="EJU00472.1"/>
    <property type="molecule type" value="Genomic_DNA"/>
</dbReference>
<dbReference type="GO" id="GO:0004672">
    <property type="term" value="F:protein kinase activity"/>
    <property type="evidence" value="ECO:0007669"/>
    <property type="project" value="InterPro"/>
</dbReference>
<evidence type="ECO:0000313" key="4">
    <source>
        <dbReference type="Proteomes" id="UP000030653"/>
    </source>
</evidence>
<feature type="compositionally biased region" description="Basic residues" evidence="1">
    <location>
        <begin position="366"/>
        <end position="378"/>
    </location>
</feature>
<keyword evidence="4" id="KW-1185">Reference proteome</keyword>
<evidence type="ECO:0000256" key="1">
    <source>
        <dbReference type="SAM" id="MobiDB-lite"/>
    </source>
</evidence>
<feature type="compositionally biased region" description="Polar residues" evidence="1">
    <location>
        <begin position="421"/>
        <end position="431"/>
    </location>
</feature>
<dbReference type="AlphaFoldDB" id="M5G3N9"/>
<dbReference type="PROSITE" id="PS50011">
    <property type="entry name" value="PROTEIN_KINASE_DOM"/>
    <property type="match status" value="1"/>
</dbReference>
<dbReference type="HOGENOM" id="CLU_472526_0_0_1"/>
<organism evidence="3 4">
    <name type="scientific">Dacryopinax primogenitus (strain DJM 731)</name>
    <name type="common">Brown rot fungus</name>
    <dbReference type="NCBI Taxonomy" id="1858805"/>
    <lineage>
        <taxon>Eukaryota</taxon>
        <taxon>Fungi</taxon>
        <taxon>Dikarya</taxon>
        <taxon>Basidiomycota</taxon>
        <taxon>Agaricomycotina</taxon>
        <taxon>Dacrymycetes</taxon>
        <taxon>Dacrymycetales</taxon>
        <taxon>Dacrymycetaceae</taxon>
        <taxon>Dacryopinax</taxon>
    </lineage>
</organism>
<protein>
    <recommendedName>
        <fullName evidence="2">Protein kinase domain-containing protein</fullName>
    </recommendedName>
</protein>
<proteinExistence type="predicted"/>
<gene>
    <name evidence="3" type="ORF">DACRYDRAFT_109191</name>
</gene>
<evidence type="ECO:0000259" key="2">
    <source>
        <dbReference type="PROSITE" id="PS50011"/>
    </source>
</evidence>